<dbReference type="PANTHER" id="PTHR24020:SF87">
    <property type="entry name" value="COLLAGEN ALPHA-1(VI) CHAIN-LIKE"/>
    <property type="match status" value="1"/>
</dbReference>
<sequence length="461" mass="52139">MFLSVAGCKNVHYDLAFILDTSSSVGKENFEKIRQWVANLVESFDVAPDKTRVAVVRYSDRPTQEFNLGRYKTLEDVKRAARNIRYLGGNTMTGDAISYTTTNIFTERNGARPAEHGIQKVAILLTDGRSQDYVLEPSKAAAKAGIRMFAVGIGEALKEELEEIAAEPKNAHVFHVTDFNAIDKIRGRLRRRLCESKSPIRLFLNTLLTVSAAWFSSQFLFDCLKHLSVIKKQKQKQSLRVPPTCLKESINHIALFCRDVFAQGLPDEYAFVTTFKFRKTSRREDWYLWQIFDKYGIPQVAVEYNAVGLTKDAVRAVFKNPEVDNLFDRNWHKIGLSVEAKSVALYLDCKHIQTLPIEDREDIDIQGKTVIGKRLYDSQFDLQRMMIYCDSKQAELETCCDLPTGPVSRTPFHKPSKYICSFCVLQGIQGDAGIPGAPGPKGVSVSNMLRLHQINLLINVL</sequence>
<dbReference type="FunFam" id="3.40.50.410:FF:000004">
    <property type="entry name" value="collagen alpha-6(VI) chain"/>
    <property type="match status" value="1"/>
</dbReference>
<keyword evidence="5" id="KW-0176">Collagen</keyword>
<evidence type="ECO:0000256" key="6">
    <source>
        <dbReference type="ARBA" id="ARBA00023180"/>
    </source>
</evidence>
<dbReference type="SUPFAM" id="SSF49899">
    <property type="entry name" value="Concanavalin A-like lectins/glucanases"/>
    <property type="match status" value="1"/>
</dbReference>
<evidence type="ECO:0000256" key="3">
    <source>
        <dbReference type="ARBA" id="ARBA00022729"/>
    </source>
</evidence>
<dbReference type="InterPro" id="IPR050525">
    <property type="entry name" value="ECM_Assembly_Org"/>
</dbReference>
<evidence type="ECO:0000313" key="11">
    <source>
        <dbReference type="Proteomes" id="UP000261480"/>
    </source>
</evidence>
<evidence type="ECO:0000256" key="7">
    <source>
        <dbReference type="ARBA" id="ARBA00023278"/>
    </source>
</evidence>
<comment type="subcellular location">
    <subcellularLocation>
        <location evidence="1">Secreted</location>
    </subcellularLocation>
</comment>
<dbReference type="AlphaFoldDB" id="A0A3B3Z576"/>
<protein>
    <recommendedName>
        <fullName evidence="9">VWFA domain-containing protein</fullName>
    </recommendedName>
</protein>
<dbReference type="Proteomes" id="UP000261480">
    <property type="component" value="Unplaced"/>
</dbReference>
<evidence type="ECO:0000313" key="10">
    <source>
        <dbReference type="Ensembl" id="ENSPMEP00000034861.1"/>
    </source>
</evidence>
<dbReference type="GO" id="GO:0005576">
    <property type="term" value="C:extracellular region"/>
    <property type="evidence" value="ECO:0007669"/>
    <property type="project" value="UniProtKB-SubCell"/>
</dbReference>
<keyword evidence="2" id="KW-0964">Secreted</keyword>
<evidence type="ECO:0000256" key="2">
    <source>
        <dbReference type="ARBA" id="ARBA00022525"/>
    </source>
</evidence>
<reference evidence="10" key="1">
    <citation type="submission" date="2025-08" db="UniProtKB">
        <authorList>
            <consortium name="Ensembl"/>
        </authorList>
    </citation>
    <scope>IDENTIFICATION</scope>
</reference>
<dbReference type="InterPro" id="IPR002035">
    <property type="entry name" value="VWF_A"/>
</dbReference>
<dbReference type="Pfam" id="PF00092">
    <property type="entry name" value="VWA"/>
    <property type="match status" value="1"/>
</dbReference>
<evidence type="ECO:0000259" key="9">
    <source>
        <dbReference type="PROSITE" id="PS50234"/>
    </source>
</evidence>
<dbReference type="SUPFAM" id="SSF53300">
    <property type="entry name" value="vWA-like"/>
    <property type="match status" value="1"/>
</dbReference>
<proteinExistence type="inferred from homology"/>
<evidence type="ECO:0000256" key="5">
    <source>
        <dbReference type="ARBA" id="ARBA00023119"/>
    </source>
</evidence>
<feature type="domain" description="VWFA" evidence="9">
    <location>
        <begin position="14"/>
        <end position="189"/>
    </location>
</feature>
<dbReference type="InterPro" id="IPR048287">
    <property type="entry name" value="TSPN-like_N"/>
</dbReference>
<keyword evidence="3" id="KW-0732">Signal</keyword>
<dbReference type="Gene3D" id="3.40.50.410">
    <property type="entry name" value="von Willebrand factor, type A domain"/>
    <property type="match status" value="1"/>
</dbReference>
<keyword evidence="7" id="KW-0379">Hydroxylation</keyword>
<dbReference type="InterPro" id="IPR036465">
    <property type="entry name" value="vWFA_dom_sf"/>
</dbReference>
<dbReference type="Gene3D" id="2.60.120.200">
    <property type="match status" value="1"/>
</dbReference>
<keyword evidence="4" id="KW-0677">Repeat</keyword>
<dbReference type="Ensembl" id="ENSPMET00000030720.1">
    <property type="protein sequence ID" value="ENSPMEP00000034861.1"/>
    <property type="gene ID" value="ENSPMEG00000024250.1"/>
</dbReference>
<accession>A0A3B3Z576</accession>
<dbReference type="GO" id="GO:0005581">
    <property type="term" value="C:collagen trimer"/>
    <property type="evidence" value="ECO:0007669"/>
    <property type="project" value="UniProtKB-KW"/>
</dbReference>
<name>A0A3B3Z576_9TELE</name>
<keyword evidence="6" id="KW-0325">Glycoprotein</keyword>
<evidence type="ECO:0000256" key="1">
    <source>
        <dbReference type="ARBA" id="ARBA00004613"/>
    </source>
</evidence>
<evidence type="ECO:0000256" key="4">
    <source>
        <dbReference type="ARBA" id="ARBA00022737"/>
    </source>
</evidence>
<dbReference type="PANTHER" id="PTHR24020">
    <property type="entry name" value="COLLAGEN ALPHA"/>
    <property type="match status" value="1"/>
</dbReference>
<dbReference type="PRINTS" id="PR00453">
    <property type="entry name" value="VWFADOMAIN"/>
</dbReference>
<comment type="similarity">
    <text evidence="8">Belongs to the fibril-associated collagens with interrupted helices (FACIT) family.</text>
</comment>
<reference evidence="10" key="2">
    <citation type="submission" date="2025-09" db="UniProtKB">
        <authorList>
            <consortium name="Ensembl"/>
        </authorList>
    </citation>
    <scope>IDENTIFICATION</scope>
</reference>
<organism evidence="10 11">
    <name type="scientific">Poecilia mexicana</name>
    <dbReference type="NCBI Taxonomy" id="48701"/>
    <lineage>
        <taxon>Eukaryota</taxon>
        <taxon>Metazoa</taxon>
        <taxon>Chordata</taxon>
        <taxon>Craniata</taxon>
        <taxon>Vertebrata</taxon>
        <taxon>Euteleostomi</taxon>
        <taxon>Actinopterygii</taxon>
        <taxon>Neopterygii</taxon>
        <taxon>Teleostei</taxon>
        <taxon>Neoteleostei</taxon>
        <taxon>Acanthomorphata</taxon>
        <taxon>Ovalentaria</taxon>
        <taxon>Atherinomorphae</taxon>
        <taxon>Cyprinodontiformes</taxon>
        <taxon>Poeciliidae</taxon>
        <taxon>Poeciliinae</taxon>
        <taxon>Poecilia</taxon>
    </lineage>
</organism>
<dbReference type="InterPro" id="IPR013320">
    <property type="entry name" value="ConA-like_dom_sf"/>
</dbReference>
<keyword evidence="11" id="KW-1185">Reference proteome</keyword>
<dbReference type="PROSITE" id="PS50234">
    <property type="entry name" value="VWFA"/>
    <property type="match status" value="1"/>
</dbReference>
<dbReference type="SMART" id="SM00327">
    <property type="entry name" value="VWA"/>
    <property type="match status" value="1"/>
</dbReference>
<evidence type="ECO:0000256" key="8">
    <source>
        <dbReference type="ARBA" id="ARBA00049648"/>
    </source>
</evidence>
<dbReference type="SMART" id="SM00210">
    <property type="entry name" value="TSPN"/>
    <property type="match status" value="1"/>
</dbReference>